<organism evidence="1 2">
    <name type="scientific">Ascobolus immersus RN42</name>
    <dbReference type="NCBI Taxonomy" id="1160509"/>
    <lineage>
        <taxon>Eukaryota</taxon>
        <taxon>Fungi</taxon>
        <taxon>Dikarya</taxon>
        <taxon>Ascomycota</taxon>
        <taxon>Pezizomycotina</taxon>
        <taxon>Pezizomycetes</taxon>
        <taxon>Pezizales</taxon>
        <taxon>Ascobolaceae</taxon>
        <taxon>Ascobolus</taxon>
    </lineage>
</organism>
<evidence type="ECO:0000313" key="1">
    <source>
        <dbReference type="EMBL" id="RPA76446.1"/>
    </source>
</evidence>
<keyword evidence="2" id="KW-1185">Reference proteome</keyword>
<accession>A0A3N4HTU1</accession>
<dbReference type="Proteomes" id="UP000275078">
    <property type="component" value="Unassembled WGS sequence"/>
</dbReference>
<gene>
    <name evidence="1" type="ORF">BJ508DRAFT_311071</name>
</gene>
<reference evidence="1 2" key="1">
    <citation type="journal article" date="2018" name="Nat. Ecol. Evol.">
        <title>Pezizomycetes genomes reveal the molecular basis of ectomycorrhizal truffle lifestyle.</title>
        <authorList>
            <person name="Murat C."/>
            <person name="Payen T."/>
            <person name="Noel B."/>
            <person name="Kuo A."/>
            <person name="Morin E."/>
            <person name="Chen J."/>
            <person name="Kohler A."/>
            <person name="Krizsan K."/>
            <person name="Balestrini R."/>
            <person name="Da Silva C."/>
            <person name="Montanini B."/>
            <person name="Hainaut M."/>
            <person name="Levati E."/>
            <person name="Barry K.W."/>
            <person name="Belfiori B."/>
            <person name="Cichocki N."/>
            <person name="Clum A."/>
            <person name="Dockter R.B."/>
            <person name="Fauchery L."/>
            <person name="Guy J."/>
            <person name="Iotti M."/>
            <person name="Le Tacon F."/>
            <person name="Lindquist E.A."/>
            <person name="Lipzen A."/>
            <person name="Malagnac F."/>
            <person name="Mello A."/>
            <person name="Molinier V."/>
            <person name="Miyauchi S."/>
            <person name="Poulain J."/>
            <person name="Riccioni C."/>
            <person name="Rubini A."/>
            <person name="Sitrit Y."/>
            <person name="Splivallo R."/>
            <person name="Traeger S."/>
            <person name="Wang M."/>
            <person name="Zifcakova L."/>
            <person name="Wipf D."/>
            <person name="Zambonelli A."/>
            <person name="Paolocci F."/>
            <person name="Nowrousian M."/>
            <person name="Ottonello S."/>
            <person name="Baldrian P."/>
            <person name="Spatafora J.W."/>
            <person name="Henrissat B."/>
            <person name="Nagy L.G."/>
            <person name="Aury J.M."/>
            <person name="Wincker P."/>
            <person name="Grigoriev I.V."/>
            <person name="Bonfante P."/>
            <person name="Martin F.M."/>
        </authorList>
    </citation>
    <scope>NUCLEOTIDE SEQUENCE [LARGE SCALE GENOMIC DNA]</scope>
    <source>
        <strain evidence="1 2">RN42</strain>
    </source>
</reference>
<name>A0A3N4HTU1_ASCIM</name>
<sequence>MWIPEGVIGSCASERCCEAEYFHACKLRRIGLLASQVAVQPFENCSIDQSRFLTAVSTKLFAHLRLERCTLTEPSIVAYYEKILCRYWDAAPNTLVQDVFYSSNKALNFILMDNACTIYSFERGGGNGLKSVTMPNGGLATRQWFRVTKFTLNQATAKWKLWNCSWSGPCLRVQVESPDGSVESEEWCWGTDQRRADRSIRMLRLGQSETGSETGSENIENNKRFKTTALENPRSEGGSTKLDIDWCKMQSSRSQNQFEHTARYFQLNEDNLKKFELFQKYNGVSKEPKPRPGTSMLVNWAR</sequence>
<protein>
    <submittedName>
        <fullName evidence="1">Uncharacterized protein</fullName>
    </submittedName>
</protein>
<dbReference type="AlphaFoldDB" id="A0A3N4HTU1"/>
<proteinExistence type="predicted"/>
<dbReference type="EMBL" id="ML119744">
    <property type="protein sequence ID" value="RPA76446.1"/>
    <property type="molecule type" value="Genomic_DNA"/>
</dbReference>
<evidence type="ECO:0000313" key="2">
    <source>
        <dbReference type="Proteomes" id="UP000275078"/>
    </source>
</evidence>